<feature type="compositionally biased region" description="Basic and acidic residues" evidence="5">
    <location>
        <begin position="243"/>
        <end position="264"/>
    </location>
</feature>
<dbReference type="CDD" id="cd16650">
    <property type="entry name" value="SP-RING_PIAS-like"/>
    <property type="match status" value="1"/>
</dbReference>
<evidence type="ECO:0000259" key="6">
    <source>
        <dbReference type="PROSITE" id="PS51044"/>
    </source>
</evidence>
<dbReference type="InterPro" id="IPR004181">
    <property type="entry name" value="Znf_MIZ"/>
</dbReference>
<proteinExistence type="predicted"/>
<dbReference type="EMBL" id="JAOAOG010000271">
    <property type="protein sequence ID" value="KAJ6234347.1"/>
    <property type="molecule type" value="Genomic_DNA"/>
</dbReference>
<feature type="region of interest" description="Disordered" evidence="5">
    <location>
        <begin position="377"/>
        <end position="396"/>
    </location>
</feature>
<organism evidence="7 8">
    <name type="scientific">Anaeramoeba flamelloides</name>
    <dbReference type="NCBI Taxonomy" id="1746091"/>
    <lineage>
        <taxon>Eukaryota</taxon>
        <taxon>Metamonada</taxon>
        <taxon>Anaeramoebidae</taxon>
        <taxon>Anaeramoeba</taxon>
    </lineage>
</organism>
<evidence type="ECO:0000313" key="8">
    <source>
        <dbReference type="Proteomes" id="UP001150062"/>
    </source>
</evidence>
<dbReference type="Pfam" id="PF02891">
    <property type="entry name" value="zf-MIZ"/>
    <property type="match status" value="1"/>
</dbReference>
<evidence type="ECO:0000256" key="3">
    <source>
        <dbReference type="ARBA" id="ARBA00022833"/>
    </source>
</evidence>
<evidence type="ECO:0000256" key="1">
    <source>
        <dbReference type="ARBA" id="ARBA00022723"/>
    </source>
</evidence>
<keyword evidence="1" id="KW-0479">Metal-binding</keyword>
<feature type="domain" description="SP-RING-type" evidence="6">
    <location>
        <begin position="258"/>
        <end position="339"/>
    </location>
</feature>
<comment type="caution">
    <text evidence="7">The sequence shown here is derived from an EMBL/GenBank/DDBJ whole genome shotgun (WGS) entry which is preliminary data.</text>
</comment>
<sequence>MNQSQSQSQNQNQTNKKLSLKIEQIKDPQTQILYKKLVNHYYLNKNVKAKAIHSILFGDSLFLKPEHPPLIGPGIVSTSKPLRFVLPQARVKKILDHFAQHNSNFCIRFIRNTNFQQAPISNSLNLTNQKQQQQQKQTKIRNDGFICVTINGSKFVLKTDRTIQVDLGLFDTEQNEITFQAINKLEETIVVFQHMEQPDPSSIANSISKKNTISKQNMIKQLKLIFLPNKKQSQSKSQTRLENNNEKENPNQNQRKENENKNEKQSLVISPKCSLSGKTISIPSRGRKCQHLQCFDLEEFLIRSEKGNDLTCPCCNQPISYSDLIVDGLLQDILKNEKTQTTEKIRIFLDGKWETISSTNKKELDFKKQTSKEIEVKERKGDGNGGGGKVKVNQKEKEKGNEQIDLTQFSLFGIISQRKRKGVVSKNSILPLDSNLGKFRRRTFKSSSLQNSHHQLSLFHKKY</sequence>
<name>A0ABQ8XQR3_9EUKA</name>
<protein>
    <submittedName>
        <fullName evidence="7">Tonalli</fullName>
    </submittedName>
</protein>
<feature type="compositionally biased region" description="Polar residues" evidence="5">
    <location>
        <begin position="230"/>
        <end position="241"/>
    </location>
</feature>
<dbReference type="Proteomes" id="UP001150062">
    <property type="component" value="Unassembled WGS sequence"/>
</dbReference>
<feature type="region of interest" description="Disordered" evidence="5">
    <location>
        <begin position="230"/>
        <end position="267"/>
    </location>
</feature>
<dbReference type="PROSITE" id="PS51044">
    <property type="entry name" value="ZF_SP_RING"/>
    <property type="match status" value="1"/>
</dbReference>
<accession>A0ABQ8XQR3</accession>
<dbReference type="PANTHER" id="PTHR10782">
    <property type="entry name" value="ZINC FINGER MIZ DOMAIN-CONTAINING PROTEIN"/>
    <property type="match status" value="1"/>
</dbReference>
<evidence type="ECO:0000313" key="7">
    <source>
        <dbReference type="EMBL" id="KAJ6234347.1"/>
    </source>
</evidence>
<evidence type="ECO:0000256" key="5">
    <source>
        <dbReference type="SAM" id="MobiDB-lite"/>
    </source>
</evidence>
<evidence type="ECO:0000256" key="4">
    <source>
        <dbReference type="PROSITE-ProRule" id="PRU00452"/>
    </source>
</evidence>
<dbReference type="InterPro" id="IPR013083">
    <property type="entry name" value="Znf_RING/FYVE/PHD"/>
</dbReference>
<dbReference type="PANTHER" id="PTHR10782:SF4">
    <property type="entry name" value="TONALLI, ISOFORM E"/>
    <property type="match status" value="1"/>
</dbReference>
<keyword evidence="3" id="KW-0862">Zinc</keyword>
<keyword evidence="8" id="KW-1185">Reference proteome</keyword>
<keyword evidence="2 4" id="KW-0863">Zinc-finger</keyword>
<evidence type="ECO:0000256" key="2">
    <source>
        <dbReference type="ARBA" id="ARBA00022771"/>
    </source>
</evidence>
<gene>
    <name evidence="7" type="ORF">M0813_04150</name>
</gene>
<dbReference type="Gene3D" id="3.30.40.10">
    <property type="entry name" value="Zinc/RING finger domain, C3HC4 (zinc finger)"/>
    <property type="match status" value="1"/>
</dbReference>
<reference evidence="7" key="1">
    <citation type="submission" date="2022-08" db="EMBL/GenBank/DDBJ databases">
        <title>Novel sulfate-reducing endosymbionts in the free-living metamonad Anaeramoeba.</title>
        <authorList>
            <person name="Jerlstrom-Hultqvist J."/>
            <person name="Cepicka I."/>
            <person name="Gallot-Lavallee L."/>
            <person name="Salas-Leiva D."/>
            <person name="Curtis B.A."/>
            <person name="Zahonova K."/>
            <person name="Pipaliya S."/>
            <person name="Dacks J."/>
            <person name="Roger A.J."/>
        </authorList>
    </citation>
    <scope>NUCLEOTIDE SEQUENCE</scope>
    <source>
        <strain evidence="7">Schooner1</strain>
    </source>
</reference>